<dbReference type="EMBL" id="KI894012">
    <property type="protein sequence ID" value="OCF49183.1"/>
    <property type="molecule type" value="Genomic_DNA"/>
</dbReference>
<feature type="compositionally biased region" description="Polar residues" evidence="1">
    <location>
        <begin position="521"/>
        <end position="546"/>
    </location>
</feature>
<keyword evidence="4" id="KW-1185">Reference proteome</keyword>
<reference evidence="2" key="1">
    <citation type="submission" date="2013-07" db="EMBL/GenBank/DDBJ databases">
        <title>The Genome Sequence of Cryptococcus pinus CBS10737.</title>
        <authorList>
            <consortium name="The Broad Institute Genome Sequencing Platform"/>
            <person name="Cuomo C."/>
            <person name="Litvintseva A."/>
            <person name="Chen Y."/>
            <person name="Heitman J."/>
            <person name="Sun S."/>
            <person name="Springer D."/>
            <person name="Dromer F."/>
            <person name="Young S.K."/>
            <person name="Zeng Q."/>
            <person name="Gargeya S."/>
            <person name="Fitzgerald M."/>
            <person name="Abouelleil A."/>
            <person name="Alvarado L."/>
            <person name="Berlin A.M."/>
            <person name="Chapman S.B."/>
            <person name="Dewar J."/>
            <person name="Goldberg J."/>
            <person name="Griggs A."/>
            <person name="Gujja S."/>
            <person name="Hansen M."/>
            <person name="Howarth C."/>
            <person name="Imamovic A."/>
            <person name="Larimer J."/>
            <person name="McCowan C."/>
            <person name="Murphy C."/>
            <person name="Pearson M."/>
            <person name="Priest M."/>
            <person name="Roberts A."/>
            <person name="Saif S."/>
            <person name="Shea T."/>
            <person name="Sykes S."/>
            <person name="Wortman J."/>
            <person name="Nusbaum C."/>
            <person name="Birren B."/>
        </authorList>
    </citation>
    <scope>NUCLEOTIDE SEQUENCE [LARGE SCALE GENOMIC DNA]</scope>
    <source>
        <strain evidence="2">CBS 10737</strain>
    </source>
</reference>
<gene>
    <name evidence="2" type="ORF">I206_04871</name>
    <name evidence="3" type="ORF">I206_106048</name>
</gene>
<name>A0A1B9I0W7_9TREE</name>
<evidence type="ECO:0000313" key="3">
    <source>
        <dbReference type="EMBL" id="WWC72088.1"/>
    </source>
</evidence>
<dbReference type="RefSeq" id="XP_019010402.1">
    <property type="nucleotide sequence ID" value="XM_019156600.1"/>
</dbReference>
<organism evidence="2">
    <name type="scientific">Kwoniella pini CBS 10737</name>
    <dbReference type="NCBI Taxonomy" id="1296096"/>
    <lineage>
        <taxon>Eukaryota</taxon>
        <taxon>Fungi</taxon>
        <taxon>Dikarya</taxon>
        <taxon>Basidiomycota</taxon>
        <taxon>Agaricomycotina</taxon>
        <taxon>Tremellomycetes</taxon>
        <taxon>Tremellales</taxon>
        <taxon>Cryptococcaceae</taxon>
        <taxon>Kwoniella</taxon>
    </lineage>
</organism>
<reference evidence="2" key="3">
    <citation type="submission" date="2016-07" db="EMBL/GenBank/DDBJ databases">
        <title>Evolution of pathogenesis and genome organization in the Tremellales.</title>
        <authorList>
            <person name="Cuomo C."/>
            <person name="Litvintseva A."/>
            <person name="Heitman J."/>
            <person name="Chen Y."/>
            <person name="Sun S."/>
            <person name="Springer D."/>
            <person name="Dromer F."/>
            <person name="Young S."/>
            <person name="Zeng Q."/>
            <person name="Chapman S."/>
            <person name="Gujja S."/>
            <person name="Saif S."/>
            <person name="Birren B."/>
        </authorList>
    </citation>
    <scope>NUCLEOTIDE SEQUENCE</scope>
    <source>
        <strain evidence="2">CBS 10737</strain>
    </source>
</reference>
<dbReference type="GeneID" id="30173240"/>
<evidence type="ECO:0000256" key="1">
    <source>
        <dbReference type="SAM" id="MobiDB-lite"/>
    </source>
</evidence>
<proteinExistence type="predicted"/>
<accession>A0A1B9I0W7</accession>
<protein>
    <submittedName>
        <fullName evidence="2">Uncharacterized protein</fullName>
    </submittedName>
</protein>
<reference evidence="3" key="4">
    <citation type="submission" date="2024-02" db="EMBL/GenBank/DDBJ databases">
        <title>Comparative genomics of Cryptococcus and Kwoniella reveals pathogenesis evolution and contrasting modes of karyotype evolution via chromosome fusion or intercentromeric recombination.</title>
        <authorList>
            <person name="Coelho M.A."/>
            <person name="David-Palma M."/>
            <person name="Shea T."/>
            <person name="Bowers K."/>
            <person name="McGinley-Smith S."/>
            <person name="Mohammad A.W."/>
            <person name="Gnirke A."/>
            <person name="Yurkov A.M."/>
            <person name="Nowrousian M."/>
            <person name="Sun S."/>
            <person name="Cuomo C.A."/>
            <person name="Heitman J."/>
        </authorList>
    </citation>
    <scope>NUCLEOTIDE SEQUENCE</scope>
    <source>
        <strain evidence="3">CBS 10737</strain>
    </source>
</reference>
<feature type="region of interest" description="Disordered" evidence="1">
    <location>
        <begin position="269"/>
        <end position="306"/>
    </location>
</feature>
<dbReference type="KEGG" id="kpin:30173240"/>
<feature type="region of interest" description="Disordered" evidence="1">
    <location>
        <begin position="1"/>
        <end position="33"/>
    </location>
</feature>
<feature type="region of interest" description="Disordered" evidence="1">
    <location>
        <begin position="521"/>
        <end position="551"/>
    </location>
</feature>
<dbReference type="Proteomes" id="UP000094020">
    <property type="component" value="Chromosome 8"/>
</dbReference>
<feature type="compositionally biased region" description="Basic and acidic residues" evidence="1">
    <location>
        <begin position="288"/>
        <end position="306"/>
    </location>
</feature>
<evidence type="ECO:0000313" key="2">
    <source>
        <dbReference type="EMBL" id="OCF49183.1"/>
    </source>
</evidence>
<reference evidence="3" key="2">
    <citation type="submission" date="2013-07" db="EMBL/GenBank/DDBJ databases">
        <authorList>
            <consortium name="The Broad Institute Genome Sequencing Platform"/>
            <person name="Cuomo C."/>
            <person name="Litvintseva A."/>
            <person name="Chen Y."/>
            <person name="Heitman J."/>
            <person name="Sun S."/>
            <person name="Springer D."/>
            <person name="Dromer F."/>
            <person name="Young S.K."/>
            <person name="Zeng Q."/>
            <person name="Gargeya S."/>
            <person name="Fitzgerald M."/>
            <person name="Abouelleil A."/>
            <person name="Alvarado L."/>
            <person name="Berlin A.M."/>
            <person name="Chapman S.B."/>
            <person name="Dewar J."/>
            <person name="Goldberg J."/>
            <person name="Griggs A."/>
            <person name="Gujja S."/>
            <person name="Hansen M."/>
            <person name="Howarth C."/>
            <person name="Imamovic A."/>
            <person name="Larimer J."/>
            <person name="McCowan C."/>
            <person name="Murphy C."/>
            <person name="Pearson M."/>
            <person name="Priest M."/>
            <person name="Roberts A."/>
            <person name="Saif S."/>
            <person name="Shea T."/>
            <person name="Sykes S."/>
            <person name="Wortman J."/>
            <person name="Nusbaum C."/>
            <person name="Birren B."/>
        </authorList>
    </citation>
    <scope>NUCLEOTIDE SEQUENCE</scope>
    <source>
        <strain evidence="3">CBS 10737</strain>
    </source>
</reference>
<feature type="compositionally biased region" description="Polar residues" evidence="1">
    <location>
        <begin position="274"/>
        <end position="284"/>
    </location>
</feature>
<dbReference type="EMBL" id="CP144526">
    <property type="protein sequence ID" value="WWC72088.1"/>
    <property type="molecule type" value="Genomic_DNA"/>
</dbReference>
<evidence type="ECO:0000313" key="4">
    <source>
        <dbReference type="Proteomes" id="UP000094020"/>
    </source>
</evidence>
<dbReference type="AlphaFoldDB" id="A0A1B9I0W7"/>
<sequence length="578" mass="66827">MSSSTKSLKTRLENEKRYRQNRPTNSRADKSSFARMQKHLAQAAEDHLLGDLQPEEIGSLTMGTAEILIASLGNRDKTGSLVPVKNWEVKDIEEYSDTLHNEISSAYLAREFYDYYKNWLLPASSGKSEEKDLDKLVKNHYDFAYYRSLSRTMNVIPSVVNSMTDQIRHQINSAIRQTKDQEQGKKWLEAYVKLQSTKKELLDKYAGTVDHDSQFFFEQAKLYMHSFEQSGKENISNTRKHLIDKGEILIMNTTFDDIQDYIPEENRYSYPERATSTFNKQGGTEASIDTRDAKKGTEKSTQKDSVEGLIEIEPKARAEQIKRIRDSINKMKFDPNLTDEVSEPETLVKEVVEIACDLGTTLDDFRKEYRSNRDLGNLTEEDLIKHIANSREKIVRKENGQLTHSFDEYYDIAQEVQTAAQSMFNDTKVDIRRFNQKHKGDPIIEQLTSAYRKMVDFHSDRVNLEMLLLKDQSQEESESDEKKLLNRSSQALSSIQEESLVFQGEPFDRATRWTDFKNTVVGNSANTDATSQPDDGNENMSKSGKFSWSDWPEDDYDVEKILDHLQNDPRWNAQYWDA</sequence>